<name>A0ABM0GT76_SACKO</name>
<evidence type="ECO:0000256" key="1">
    <source>
        <dbReference type="ARBA" id="ARBA00044953"/>
    </source>
</evidence>
<organism evidence="5 6">
    <name type="scientific">Saccoglossus kowalevskii</name>
    <name type="common">Acorn worm</name>
    <dbReference type="NCBI Taxonomy" id="10224"/>
    <lineage>
        <taxon>Eukaryota</taxon>
        <taxon>Metazoa</taxon>
        <taxon>Hemichordata</taxon>
        <taxon>Enteropneusta</taxon>
        <taxon>Harrimaniidae</taxon>
        <taxon>Saccoglossus</taxon>
    </lineage>
</organism>
<dbReference type="InterPro" id="IPR057489">
    <property type="entry name" value="Menorin_C"/>
</dbReference>
<dbReference type="InterPro" id="IPR019356">
    <property type="entry name" value="Menorin_dom"/>
</dbReference>
<gene>
    <name evidence="6" type="primary">LOC100373928</name>
</gene>
<dbReference type="GeneID" id="100373928"/>
<feature type="domain" description="Menorin-like" evidence="3">
    <location>
        <begin position="39"/>
        <end position="267"/>
    </location>
</feature>
<dbReference type="Pfam" id="PF25161">
    <property type="entry name" value="Menorin_C"/>
    <property type="match status" value="1"/>
</dbReference>
<evidence type="ECO:0000259" key="3">
    <source>
        <dbReference type="Pfam" id="PF10223"/>
    </source>
</evidence>
<dbReference type="Pfam" id="PF10223">
    <property type="entry name" value="Menorin_N"/>
    <property type="match status" value="1"/>
</dbReference>
<dbReference type="PANTHER" id="PTHR21184">
    <property type="entry name" value="MENORIN (DENDRITIC BRANCHING PROTEIN)"/>
    <property type="match status" value="1"/>
</dbReference>
<comment type="similarity">
    <text evidence="1">Belongs to the menorin family.</text>
</comment>
<feature type="signal peptide" evidence="2">
    <location>
        <begin position="1"/>
        <end position="20"/>
    </location>
</feature>
<evidence type="ECO:0000256" key="2">
    <source>
        <dbReference type="SAM" id="SignalP"/>
    </source>
</evidence>
<keyword evidence="2" id="KW-0732">Signal</keyword>
<keyword evidence="5" id="KW-1185">Reference proteome</keyword>
<feature type="domain" description="Menorin C-terminal" evidence="4">
    <location>
        <begin position="346"/>
        <end position="485"/>
    </location>
</feature>
<evidence type="ECO:0000313" key="6">
    <source>
        <dbReference type="RefSeq" id="XP_002736844.1"/>
    </source>
</evidence>
<dbReference type="Proteomes" id="UP000694865">
    <property type="component" value="Unplaced"/>
</dbReference>
<sequence length="517" mass="57292">MASWAGFVLVLTSVTLQADAQSSHTMDNILDYFPGAEGDGLNIVWAHAVNSQAELDEALTDDTMMLEADVSAENNTGIPIMAHPPDVYSDLTLEEWLVQCTETDKGMKMDFKDINVVTDSMDIINFYEDRIHQPLWLNADIVKGPNGGDPVPPVEFISKINDGFPTAVLSLGWTTSWIPFKSDMYTWTMIFDNMFYSYPSKQPVTFPVRAVWSITSWNKFVWILGVRHDFSITVWTGSNDNVDVQGLVELRKHGDIKRIYYDLTDELMQEFEDALALLTTPVPTTSDGTSDQWDSTLWNVIESQAIGDYVYLSTDSVGLVGVDRGAFIESKYEYQAGTESLEALEITGTIQFVFRVDEDTYAAGDGVEIYIRSSGISNLKMIEDGLRLYIGRDGEVRLESVTSPVEGVSDALSPSDCYSFKVVDKGSISAVLADVQPVECTDGTGNLPTEVDPVSLSLAAPYDENERFFIVMSKAGDDIDVLLEDVILPHSDGTMTSHHIHQSAMFISIFISILQLV</sequence>
<feature type="chain" id="PRO_5047119242" evidence="2">
    <location>
        <begin position="21"/>
        <end position="517"/>
    </location>
</feature>
<protein>
    <submittedName>
        <fullName evidence="6">Uncharacterized protein LOC100373928</fullName>
    </submittedName>
</protein>
<accession>A0ABM0GT76</accession>
<reference evidence="6" key="1">
    <citation type="submission" date="2025-08" db="UniProtKB">
        <authorList>
            <consortium name="RefSeq"/>
        </authorList>
    </citation>
    <scope>IDENTIFICATION</scope>
    <source>
        <tissue evidence="6">Testes</tissue>
    </source>
</reference>
<proteinExistence type="inferred from homology"/>
<evidence type="ECO:0000313" key="5">
    <source>
        <dbReference type="Proteomes" id="UP000694865"/>
    </source>
</evidence>
<evidence type="ECO:0000259" key="4">
    <source>
        <dbReference type="Pfam" id="PF25161"/>
    </source>
</evidence>
<dbReference type="PANTHER" id="PTHR21184:SF6">
    <property type="entry name" value="CONSERVED PLASMA MEMBRANE PROTEIN"/>
    <property type="match status" value="1"/>
</dbReference>
<dbReference type="RefSeq" id="XP_002736844.1">
    <property type="nucleotide sequence ID" value="XM_002736798.1"/>
</dbReference>